<organism evidence="3 4">
    <name type="scientific">Gigaspora margarita</name>
    <dbReference type="NCBI Taxonomy" id="4874"/>
    <lineage>
        <taxon>Eukaryota</taxon>
        <taxon>Fungi</taxon>
        <taxon>Fungi incertae sedis</taxon>
        <taxon>Mucoromycota</taxon>
        <taxon>Glomeromycotina</taxon>
        <taxon>Glomeromycetes</taxon>
        <taxon>Diversisporales</taxon>
        <taxon>Gigasporaceae</taxon>
        <taxon>Gigaspora</taxon>
    </lineage>
</organism>
<feature type="region of interest" description="Disordered" evidence="2">
    <location>
        <begin position="116"/>
        <end position="137"/>
    </location>
</feature>
<sequence>MLPSLAQLELVKKKIKKVPNRQGEYKRKIHYCCYLLCSQSGLRISEAIKFDLTKKDKNGLYRINKPKGKKERAFTTYHAESGLPLPLLQKQLGHRSIRTTALYWHNIYQEPFAGKMPIEDKKEPPKSPSIENFPLKTPEPAIVGDKPIISSKETSQPNNFLLISPHKKSLAIANYQPGKLTNETKLLEAQMPQSIAIGQISPKIQGEFSLNSIKQKTDQLENSQLLTITANNERKPTEKELILSARIKELEEQLAQVQAENNHLKVENKHLKALIQQFPETETKIIQPLPDNNNIATVIVYYGGYYRVFLLVYDPVYSTANPVVFPERELASNYGKYSDNPILLIHPYCDCSRSFSDFVTSPYVTKNYSSSYLKPFDVAKTYTTRLGFGFYHEGVYLGKIDGEFKVCHFTSKNNDTTIDQNCEHFANMVVYGINFSEQIEKNKGKFVAGAATTATVGMGGIAGMGFFNLIGSIALAPATGGASLLIGAGSTLLSGVGVAATAELCDRIDDSKANEGRSSVNLRNEIRDTDNRLGKKSD</sequence>
<name>A0ABN7VF65_GIGMA</name>
<evidence type="ECO:0000256" key="2">
    <source>
        <dbReference type="SAM" id="MobiDB-lite"/>
    </source>
</evidence>
<feature type="compositionally biased region" description="Basic and acidic residues" evidence="2">
    <location>
        <begin position="524"/>
        <end position="538"/>
    </location>
</feature>
<evidence type="ECO:0000313" key="3">
    <source>
        <dbReference type="EMBL" id="CAG8764989.1"/>
    </source>
</evidence>
<gene>
    <name evidence="3" type="ORF">GMARGA_LOCUS17916</name>
</gene>
<proteinExistence type="predicted"/>
<feature type="region of interest" description="Disordered" evidence="2">
    <location>
        <begin position="514"/>
        <end position="538"/>
    </location>
</feature>
<dbReference type="InterPro" id="IPR011010">
    <property type="entry name" value="DNA_brk_join_enz"/>
</dbReference>
<evidence type="ECO:0000313" key="4">
    <source>
        <dbReference type="Proteomes" id="UP000789901"/>
    </source>
</evidence>
<dbReference type="CDD" id="cd14686">
    <property type="entry name" value="bZIP"/>
    <property type="match status" value="1"/>
</dbReference>
<accession>A0ABN7VF65</accession>
<protein>
    <submittedName>
        <fullName evidence="3">7301_t:CDS:1</fullName>
    </submittedName>
</protein>
<reference evidence="3 4" key="1">
    <citation type="submission" date="2021-06" db="EMBL/GenBank/DDBJ databases">
        <authorList>
            <person name="Kallberg Y."/>
            <person name="Tangrot J."/>
            <person name="Rosling A."/>
        </authorList>
    </citation>
    <scope>NUCLEOTIDE SEQUENCE [LARGE SCALE GENOMIC DNA]</scope>
    <source>
        <strain evidence="3 4">120-4 pot B 10/14</strain>
    </source>
</reference>
<keyword evidence="1" id="KW-0175">Coiled coil</keyword>
<keyword evidence="4" id="KW-1185">Reference proteome</keyword>
<dbReference type="Proteomes" id="UP000789901">
    <property type="component" value="Unassembled WGS sequence"/>
</dbReference>
<feature type="coiled-coil region" evidence="1">
    <location>
        <begin position="240"/>
        <end position="274"/>
    </location>
</feature>
<dbReference type="EMBL" id="CAJVQB010013875">
    <property type="protein sequence ID" value="CAG8764989.1"/>
    <property type="molecule type" value="Genomic_DNA"/>
</dbReference>
<dbReference type="SUPFAM" id="SSF56349">
    <property type="entry name" value="DNA breaking-rejoining enzymes"/>
    <property type="match status" value="1"/>
</dbReference>
<evidence type="ECO:0000256" key="1">
    <source>
        <dbReference type="SAM" id="Coils"/>
    </source>
</evidence>
<comment type="caution">
    <text evidence="3">The sequence shown here is derived from an EMBL/GenBank/DDBJ whole genome shotgun (WGS) entry which is preliminary data.</text>
</comment>